<dbReference type="WBParaSite" id="PDA_v2.g20383.t1">
    <property type="protein sequence ID" value="PDA_v2.g20383.t1"/>
    <property type="gene ID" value="PDA_v2.g20383"/>
</dbReference>
<sequence length="582" mass="67384">MSDETPDISVPSSSKTICSSKYIDNAVPGSSKVKPIVTLNSESARNEASKNMNQIFGEVSSDEDDYIYLYNHSRAKQPQDVSVTKDETVDIVTSPNISIRAVTDFKYTYGKSGKRYSRLLVPESSNKNFVRIYSNSFKGYFFCFGCNEINRKRIKGYFDGTTFMAPINHICNPISMEFALAEGEKNKKKADQNFSKNFLSADNNNDEDEYVENTSILNRIPYGKRLVTAENYKFCPSEFNDDDEYGRIIVHEEDDHNLIREYRILYGKFYYCFGCKQEAAVRPRGILRNETFWAPLAYLHTCFPKTLESFEREQNKHDNPPKIGTSNVGRKRKEIMSNVLSKKKARINQLNAQNHGLKNGQKSNIDPIQNVSCHSVANAIAKKVDEIIMDSNPNQQNVIPQPSHATKTVTFFHPSEYYLRQTCKKLGIEENTEGYEFCNRMKIKKIRISSYPFVVYQTIESKYHGFSCFSLYLTGNESNTILIREMINRFVYNNFKTLGECMGHDFSKFDHETPLIRDTLWSNVMTEVHFQIISRWFDCRIGIYENDAWKRYGNWKNEDSDFPTFIIELKNGKYNPILELKD</sequence>
<keyword evidence="1" id="KW-1185">Reference proteome</keyword>
<name>A0A914PP98_9BILA</name>
<evidence type="ECO:0000313" key="2">
    <source>
        <dbReference type="WBParaSite" id="PDA_v2.g20383.t1"/>
    </source>
</evidence>
<organism evidence="1 2">
    <name type="scientific">Panagrolaimus davidi</name>
    <dbReference type="NCBI Taxonomy" id="227884"/>
    <lineage>
        <taxon>Eukaryota</taxon>
        <taxon>Metazoa</taxon>
        <taxon>Ecdysozoa</taxon>
        <taxon>Nematoda</taxon>
        <taxon>Chromadorea</taxon>
        <taxon>Rhabditida</taxon>
        <taxon>Tylenchina</taxon>
        <taxon>Panagrolaimomorpha</taxon>
        <taxon>Panagrolaimoidea</taxon>
        <taxon>Panagrolaimidae</taxon>
        <taxon>Panagrolaimus</taxon>
    </lineage>
</organism>
<protein>
    <submittedName>
        <fullName evidence="2">Uncharacterized protein</fullName>
    </submittedName>
</protein>
<reference evidence="2" key="1">
    <citation type="submission" date="2022-11" db="UniProtKB">
        <authorList>
            <consortium name="WormBaseParasite"/>
        </authorList>
    </citation>
    <scope>IDENTIFICATION</scope>
</reference>
<accession>A0A914PP98</accession>
<dbReference type="AlphaFoldDB" id="A0A914PP98"/>
<dbReference type="Proteomes" id="UP000887578">
    <property type="component" value="Unplaced"/>
</dbReference>
<evidence type="ECO:0000313" key="1">
    <source>
        <dbReference type="Proteomes" id="UP000887578"/>
    </source>
</evidence>
<proteinExistence type="predicted"/>